<dbReference type="PANTHER" id="PTHR35585:SF1">
    <property type="entry name" value="HHE DOMAIN PROTEIN (AFU_ORTHOLOGUE AFUA_4G00730)"/>
    <property type="match status" value="1"/>
</dbReference>
<dbReference type="PANTHER" id="PTHR35585">
    <property type="entry name" value="HHE DOMAIN PROTEIN (AFU_ORTHOLOGUE AFUA_4G00730)"/>
    <property type="match status" value="1"/>
</dbReference>
<sequence>MPGDVVDLIMQDHREVERLFDELKDNPDKRPNLLPVLTTLLTAHSRAEEAEVYPVAASEAGEKEEVSHSQQEHIEADQLLAKLAATDPASADFEKVLQNLVDAVSHHVEEEETKVLPGMRSNLSDERRTELGEAFAASRKQHLGEQPGDITRDQLAKQAANADISGTSNLPKDKLQQKLQDEAEG</sequence>
<feature type="region of interest" description="Disordered" evidence="1">
    <location>
        <begin position="108"/>
        <end position="185"/>
    </location>
</feature>
<dbReference type="Proteomes" id="UP000294225">
    <property type="component" value="Unassembled WGS sequence"/>
</dbReference>
<proteinExistence type="predicted"/>
<dbReference type="RefSeq" id="WP_131499092.1">
    <property type="nucleotide sequence ID" value="NZ_SJKC01000005.1"/>
</dbReference>
<name>A0A4R0IWG4_9ACTN</name>
<accession>A0A4R0IWG4</accession>
<protein>
    <submittedName>
        <fullName evidence="3">Hemerythrin domain-containing protein</fullName>
    </submittedName>
</protein>
<evidence type="ECO:0000313" key="3">
    <source>
        <dbReference type="EMBL" id="TCC33115.1"/>
    </source>
</evidence>
<feature type="compositionally biased region" description="Basic and acidic residues" evidence="1">
    <location>
        <begin position="60"/>
        <end position="74"/>
    </location>
</feature>
<gene>
    <name evidence="3" type="ORF">E0H92_33730</name>
</gene>
<evidence type="ECO:0000256" key="1">
    <source>
        <dbReference type="SAM" id="MobiDB-lite"/>
    </source>
</evidence>
<evidence type="ECO:0000259" key="2">
    <source>
        <dbReference type="Pfam" id="PF01814"/>
    </source>
</evidence>
<dbReference type="Pfam" id="PF01814">
    <property type="entry name" value="Hemerythrin"/>
    <property type="match status" value="1"/>
</dbReference>
<comment type="caution">
    <text evidence="3">The sequence shown here is derived from an EMBL/GenBank/DDBJ whole genome shotgun (WGS) entry which is preliminary data.</text>
</comment>
<organism evidence="3 4">
    <name type="scientific">Kribbella speibonae</name>
    <dbReference type="NCBI Taxonomy" id="1572660"/>
    <lineage>
        <taxon>Bacteria</taxon>
        <taxon>Bacillati</taxon>
        <taxon>Actinomycetota</taxon>
        <taxon>Actinomycetes</taxon>
        <taxon>Propionibacteriales</taxon>
        <taxon>Kribbellaceae</taxon>
        <taxon>Kribbella</taxon>
    </lineage>
</organism>
<feature type="compositionally biased region" description="Basic and acidic residues" evidence="1">
    <location>
        <begin position="171"/>
        <end position="185"/>
    </location>
</feature>
<dbReference type="Gene3D" id="1.20.120.520">
    <property type="entry name" value="nmb1532 protein domain like"/>
    <property type="match status" value="1"/>
</dbReference>
<dbReference type="EMBL" id="SJKC01000005">
    <property type="protein sequence ID" value="TCC33115.1"/>
    <property type="molecule type" value="Genomic_DNA"/>
</dbReference>
<dbReference type="AlphaFoldDB" id="A0A4R0IWG4"/>
<feature type="domain" description="Hemerythrin-like" evidence="2">
    <location>
        <begin position="5"/>
        <end position="117"/>
    </location>
</feature>
<evidence type="ECO:0000313" key="4">
    <source>
        <dbReference type="Proteomes" id="UP000294225"/>
    </source>
</evidence>
<dbReference type="InterPro" id="IPR012312">
    <property type="entry name" value="Hemerythrin-like"/>
</dbReference>
<feature type="region of interest" description="Disordered" evidence="1">
    <location>
        <begin position="52"/>
        <end position="74"/>
    </location>
</feature>
<reference evidence="3 4" key="1">
    <citation type="submission" date="2019-02" db="EMBL/GenBank/DDBJ databases">
        <title>Kribbella capetownensis sp. nov. and Kribbella speibonae sp. nov., isolated from soil.</title>
        <authorList>
            <person name="Curtis S.M."/>
            <person name="Norton I."/>
            <person name="Everest G.J."/>
            <person name="Meyers P.R."/>
        </authorList>
    </citation>
    <scope>NUCLEOTIDE SEQUENCE [LARGE SCALE GENOMIC DNA]</scope>
    <source>
        <strain evidence="3 4">YM55</strain>
    </source>
</reference>